<evidence type="ECO:0000313" key="1">
    <source>
        <dbReference type="EMBL" id="GEN83214.1"/>
    </source>
</evidence>
<evidence type="ECO:0008006" key="3">
    <source>
        <dbReference type="Google" id="ProtNLM"/>
    </source>
</evidence>
<organism evidence="1 2">
    <name type="scientific">Sporosarcina luteola</name>
    <dbReference type="NCBI Taxonomy" id="582850"/>
    <lineage>
        <taxon>Bacteria</taxon>
        <taxon>Bacillati</taxon>
        <taxon>Bacillota</taxon>
        <taxon>Bacilli</taxon>
        <taxon>Bacillales</taxon>
        <taxon>Caryophanaceae</taxon>
        <taxon>Sporosarcina</taxon>
    </lineage>
</organism>
<dbReference type="InterPro" id="IPR036770">
    <property type="entry name" value="Ankyrin_rpt-contain_sf"/>
</dbReference>
<protein>
    <recommendedName>
        <fullName evidence="3">Ankyrin repeat domain-containing protein</fullName>
    </recommendedName>
</protein>
<gene>
    <name evidence="1" type="ORF">SLU01_15260</name>
</gene>
<accession>A0A511Z705</accession>
<dbReference type="AlphaFoldDB" id="A0A511Z705"/>
<dbReference type="Proteomes" id="UP000321901">
    <property type="component" value="Unassembled WGS sequence"/>
</dbReference>
<proteinExistence type="predicted"/>
<dbReference type="EMBL" id="BJYL01000020">
    <property type="protein sequence ID" value="GEN83214.1"/>
    <property type="molecule type" value="Genomic_DNA"/>
</dbReference>
<sequence length="141" mass="15427">MRQEGMKKEQLDIELVRAFVVAAHGNLSEVKVLLQQEPGLVNAVMNWGGNDWESGLGAAAHTGNRDIAEYLIERGAWIDIFAAAMLGKLDIVKSILASFPDMIHSTGPHGIPLIRHAERGGEEAYAVLEYLQDVLKSPQPL</sequence>
<keyword evidence="2" id="KW-1185">Reference proteome</keyword>
<name>A0A511Z705_9BACL</name>
<dbReference type="SUPFAM" id="SSF48403">
    <property type="entry name" value="Ankyrin repeat"/>
    <property type="match status" value="1"/>
</dbReference>
<reference evidence="1 2" key="1">
    <citation type="submission" date="2019-07" db="EMBL/GenBank/DDBJ databases">
        <title>Whole genome shotgun sequence of Sporosarcina luteola NBRC 105378.</title>
        <authorList>
            <person name="Hosoyama A."/>
            <person name="Uohara A."/>
            <person name="Ohji S."/>
            <person name="Ichikawa N."/>
        </authorList>
    </citation>
    <scope>NUCLEOTIDE SEQUENCE [LARGE SCALE GENOMIC DNA]</scope>
    <source>
        <strain evidence="1 2">NBRC 105378</strain>
    </source>
</reference>
<dbReference type="Gene3D" id="1.25.40.20">
    <property type="entry name" value="Ankyrin repeat-containing domain"/>
    <property type="match status" value="1"/>
</dbReference>
<evidence type="ECO:0000313" key="2">
    <source>
        <dbReference type="Proteomes" id="UP000321901"/>
    </source>
</evidence>
<comment type="caution">
    <text evidence="1">The sequence shown here is derived from an EMBL/GenBank/DDBJ whole genome shotgun (WGS) entry which is preliminary data.</text>
</comment>